<comment type="caution">
    <text evidence="3">The sequence shown here is derived from an EMBL/GenBank/DDBJ whole genome shotgun (WGS) entry which is preliminary data.</text>
</comment>
<dbReference type="Gene3D" id="2.160.10.10">
    <property type="entry name" value="Hexapeptide repeat proteins"/>
    <property type="match status" value="1"/>
</dbReference>
<dbReference type="SUPFAM" id="SSF51161">
    <property type="entry name" value="Trimeric LpxA-like enzymes"/>
    <property type="match status" value="1"/>
</dbReference>
<dbReference type="PATRIC" id="fig|172049.5.peg.1801"/>
<dbReference type="SUPFAM" id="SSF53448">
    <property type="entry name" value="Nucleotide-diphospho-sugar transferases"/>
    <property type="match status" value="1"/>
</dbReference>
<evidence type="ECO:0000313" key="3">
    <source>
        <dbReference type="EMBL" id="KUK17750.1"/>
    </source>
</evidence>
<keyword evidence="3" id="KW-0808">Transferase</keyword>
<gene>
    <name evidence="3" type="ORF">XD54_0936</name>
</gene>
<dbReference type="Pfam" id="PF00483">
    <property type="entry name" value="NTP_transferase"/>
    <property type="match status" value="1"/>
</dbReference>
<protein>
    <recommendedName>
        <fullName evidence="1">Bifunctional protein GlmU</fullName>
    </recommendedName>
</protein>
<dbReference type="Gene3D" id="3.90.550.10">
    <property type="entry name" value="Spore Coat Polysaccharide Biosynthesis Protein SpsA, Chain A"/>
    <property type="match status" value="1"/>
</dbReference>
<accession>A0A101ELV9</accession>
<feature type="domain" description="Nucleotidyl transferase" evidence="2">
    <location>
        <begin position="2"/>
        <end position="234"/>
    </location>
</feature>
<evidence type="ECO:0000256" key="1">
    <source>
        <dbReference type="ARBA" id="ARBA00013414"/>
    </source>
</evidence>
<dbReference type="InterPro" id="IPR050486">
    <property type="entry name" value="Mannose-1P_guanyltransferase"/>
</dbReference>
<evidence type="ECO:0000313" key="4">
    <source>
        <dbReference type="Proteomes" id="UP000053911"/>
    </source>
</evidence>
<dbReference type="InterPro" id="IPR005835">
    <property type="entry name" value="NTP_transferase_dom"/>
</dbReference>
<dbReference type="CDD" id="cd04181">
    <property type="entry name" value="NTP_transferase"/>
    <property type="match status" value="1"/>
</dbReference>
<dbReference type="AlphaFoldDB" id="A0A101ELV9"/>
<evidence type="ECO:0000259" key="2">
    <source>
        <dbReference type="Pfam" id="PF00483"/>
    </source>
</evidence>
<dbReference type="InterPro" id="IPR029044">
    <property type="entry name" value="Nucleotide-diphossugar_trans"/>
</dbReference>
<organism evidence="3 4">
    <name type="scientific">Thermococcus sibiricus</name>
    <dbReference type="NCBI Taxonomy" id="172049"/>
    <lineage>
        <taxon>Archaea</taxon>
        <taxon>Methanobacteriati</taxon>
        <taxon>Methanobacteriota</taxon>
        <taxon>Thermococci</taxon>
        <taxon>Thermococcales</taxon>
        <taxon>Thermococcaceae</taxon>
        <taxon>Thermococcus</taxon>
    </lineage>
</organism>
<sequence>MKVLIMAGGYATRLWPITKGKPKPLLPVGDKYIIDYILEKTKGLGLEVYVSTNKFFEKHFKNWAEKNNVGLIVEETISEEEKLGTIGAIKYAVSELGVDDYLIVAGDNLFSFSLGEFLKHYSGRPLIAVYDVGDFELAKRYGVVLVEGDRVIDFQEKPLQPKSTLISTGVYAFPKDVIEKVGEYLEEGNRDSPGYFIEWLLKKDVEIYAYKFDDYWYDIGSADSYLEAMKTLLKESKIEEIQISSYSKIINPVVIKKGARILGRSIVGPYAYVGENCVIENSDVSDSIIFGNTVIRGSTIWRSIIDEKCEIRNLELKKSLVGGHAKIQRGD</sequence>
<dbReference type="InterPro" id="IPR011004">
    <property type="entry name" value="Trimer_LpxA-like_sf"/>
</dbReference>
<proteinExistence type="predicted"/>
<dbReference type="GO" id="GO:0016740">
    <property type="term" value="F:transferase activity"/>
    <property type="evidence" value="ECO:0007669"/>
    <property type="project" value="UniProtKB-KW"/>
</dbReference>
<dbReference type="EMBL" id="LGFD01000015">
    <property type="protein sequence ID" value="KUK17750.1"/>
    <property type="molecule type" value="Genomic_DNA"/>
</dbReference>
<dbReference type="RefSeq" id="WP_283217553.1">
    <property type="nucleotide sequence ID" value="NZ_LGFD01000015.1"/>
</dbReference>
<dbReference type="PANTHER" id="PTHR22572">
    <property type="entry name" value="SUGAR-1-PHOSPHATE GUANYL TRANSFERASE"/>
    <property type="match status" value="1"/>
</dbReference>
<reference evidence="4" key="1">
    <citation type="journal article" date="2015" name="MBio">
        <title>Genome-Resolved Metagenomic Analysis Reveals Roles for Candidate Phyla and Other Microbial Community Members in Biogeochemical Transformations in Oil Reservoirs.</title>
        <authorList>
            <person name="Hu P."/>
            <person name="Tom L."/>
            <person name="Singh A."/>
            <person name="Thomas B.C."/>
            <person name="Baker B.J."/>
            <person name="Piceno Y.M."/>
            <person name="Andersen G.L."/>
            <person name="Banfield J.F."/>
        </authorList>
    </citation>
    <scope>NUCLEOTIDE SEQUENCE [LARGE SCALE GENOMIC DNA]</scope>
</reference>
<name>A0A101ELV9_9EURY</name>
<dbReference type="Proteomes" id="UP000053911">
    <property type="component" value="Unassembled WGS sequence"/>
</dbReference>